<dbReference type="Pfam" id="PF11213">
    <property type="entry name" value="DUF3006"/>
    <property type="match status" value="1"/>
</dbReference>
<reference evidence="1 2" key="1">
    <citation type="journal article" date="2020" name="Biotechnol. Biofuels">
        <title>New insights from the biogas microbiome by comprehensive genome-resolved metagenomics of nearly 1600 species originating from multiple anaerobic digesters.</title>
        <authorList>
            <person name="Campanaro S."/>
            <person name="Treu L."/>
            <person name="Rodriguez-R L.M."/>
            <person name="Kovalovszki A."/>
            <person name="Ziels R.M."/>
            <person name="Maus I."/>
            <person name="Zhu X."/>
            <person name="Kougias P.G."/>
            <person name="Basile A."/>
            <person name="Luo G."/>
            <person name="Schluter A."/>
            <person name="Konstantinidis K.T."/>
            <person name="Angelidaki I."/>
        </authorList>
    </citation>
    <scope>NUCLEOTIDE SEQUENCE [LARGE SCALE GENOMIC DNA]</scope>
    <source>
        <strain evidence="1">AS05jafATM_4</strain>
    </source>
</reference>
<name>A0A7C7D5Q8_9FIRM</name>
<evidence type="ECO:0000313" key="1">
    <source>
        <dbReference type="EMBL" id="HHY26887.1"/>
    </source>
</evidence>
<gene>
    <name evidence="1" type="ORF">GX523_09135</name>
</gene>
<proteinExistence type="predicted"/>
<comment type="caution">
    <text evidence="1">The sequence shown here is derived from an EMBL/GenBank/DDBJ whole genome shotgun (WGS) entry which is preliminary data.</text>
</comment>
<sequence>MYIIDRFEGDYAVIESGDRQTFNLPRIIMPTAKEGDVISISVTVDEKETKSRRERIKGHKP</sequence>
<dbReference type="Gene3D" id="6.20.120.50">
    <property type="match status" value="1"/>
</dbReference>
<dbReference type="EMBL" id="DUTF01000210">
    <property type="protein sequence ID" value="HHY26887.1"/>
    <property type="molecule type" value="Genomic_DNA"/>
</dbReference>
<dbReference type="InterPro" id="IPR021377">
    <property type="entry name" value="DUF3006"/>
</dbReference>
<organism evidence="1 2">
    <name type="scientific">Desulfitobacterium dehalogenans</name>
    <dbReference type="NCBI Taxonomy" id="36854"/>
    <lineage>
        <taxon>Bacteria</taxon>
        <taxon>Bacillati</taxon>
        <taxon>Bacillota</taxon>
        <taxon>Clostridia</taxon>
        <taxon>Eubacteriales</taxon>
        <taxon>Desulfitobacteriaceae</taxon>
        <taxon>Desulfitobacterium</taxon>
    </lineage>
</organism>
<protein>
    <submittedName>
        <fullName evidence="1">DUF3006 domain-containing protein</fullName>
    </submittedName>
</protein>
<dbReference type="Proteomes" id="UP000553059">
    <property type="component" value="Unassembled WGS sequence"/>
</dbReference>
<evidence type="ECO:0000313" key="2">
    <source>
        <dbReference type="Proteomes" id="UP000553059"/>
    </source>
</evidence>
<dbReference type="AlphaFoldDB" id="A0A7C7D5Q8"/>
<accession>A0A7C7D5Q8</accession>